<keyword evidence="5 6" id="KW-0472">Membrane</keyword>
<evidence type="ECO:0000256" key="1">
    <source>
        <dbReference type="ARBA" id="ARBA00004651"/>
    </source>
</evidence>
<feature type="transmembrane region" description="Helical" evidence="6">
    <location>
        <begin position="12"/>
        <end position="30"/>
    </location>
</feature>
<evidence type="ECO:0000313" key="8">
    <source>
        <dbReference type="Proteomes" id="UP000294919"/>
    </source>
</evidence>
<evidence type="ECO:0000256" key="6">
    <source>
        <dbReference type="SAM" id="Phobius"/>
    </source>
</evidence>
<proteinExistence type="predicted"/>
<name>A0A4R2KXP1_9FIRM</name>
<organism evidence="7 8">
    <name type="scientific">Marinisporobacter balticus</name>
    <dbReference type="NCBI Taxonomy" id="2018667"/>
    <lineage>
        <taxon>Bacteria</taxon>
        <taxon>Bacillati</taxon>
        <taxon>Bacillota</taxon>
        <taxon>Clostridia</taxon>
        <taxon>Peptostreptococcales</taxon>
        <taxon>Thermotaleaceae</taxon>
        <taxon>Marinisporobacter</taxon>
    </lineage>
</organism>
<comment type="subcellular location">
    <subcellularLocation>
        <location evidence="1">Cell membrane</location>
        <topology evidence="1">Multi-pass membrane protein</topology>
    </subcellularLocation>
</comment>
<feature type="transmembrane region" description="Helical" evidence="6">
    <location>
        <begin position="100"/>
        <end position="119"/>
    </location>
</feature>
<evidence type="ECO:0000256" key="3">
    <source>
        <dbReference type="ARBA" id="ARBA00022692"/>
    </source>
</evidence>
<dbReference type="AlphaFoldDB" id="A0A4R2KXP1"/>
<dbReference type="OrthoDB" id="1711023at2"/>
<evidence type="ECO:0000256" key="2">
    <source>
        <dbReference type="ARBA" id="ARBA00022475"/>
    </source>
</evidence>
<evidence type="ECO:0000256" key="5">
    <source>
        <dbReference type="ARBA" id="ARBA00023136"/>
    </source>
</evidence>
<comment type="caution">
    <text evidence="7">The sequence shown here is derived from an EMBL/GenBank/DDBJ whole genome shotgun (WGS) entry which is preliminary data.</text>
</comment>
<feature type="transmembrane region" description="Helical" evidence="6">
    <location>
        <begin position="36"/>
        <end position="56"/>
    </location>
</feature>
<dbReference type="Pfam" id="PF03899">
    <property type="entry name" value="ATP-synt_I"/>
    <property type="match status" value="1"/>
</dbReference>
<reference evidence="7 8" key="1">
    <citation type="submission" date="2019-03" db="EMBL/GenBank/DDBJ databases">
        <title>Genomic Encyclopedia of Type Strains, Phase IV (KMG-IV): sequencing the most valuable type-strain genomes for metagenomic binning, comparative biology and taxonomic classification.</title>
        <authorList>
            <person name="Goeker M."/>
        </authorList>
    </citation>
    <scope>NUCLEOTIDE SEQUENCE [LARGE SCALE GENOMIC DNA]</scope>
    <source>
        <strain evidence="7 8">DSM 102940</strain>
    </source>
</reference>
<dbReference type="Proteomes" id="UP000294919">
    <property type="component" value="Unassembled WGS sequence"/>
</dbReference>
<accession>A0A4R2KXP1</accession>
<keyword evidence="4 6" id="KW-1133">Transmembrane helix</keyword>
<evidence type="ECO:0000256" key="4">
    <source>
        <dbReference type="ARBA" id="ARBA00022989"/>
    </source>
</evidence>
<keyword evidence="3 6" id="KW-0812">Transmembrane</keyword>
<protein>
    <submittedName>
        <fullName evidence="7">ATP synthase I subunit</fullName>
    </submittedName>
</protein>
<dbReference type="EMBL" id="SLWV01000004">
    <property type="protein sequence ID" value="TCO78794.1"/>
    <property type="molecule type" value="Genomic_DNA"/>
</dbReference>
<sequence>MGYTWNLQLKIFKCTAGIVIIIVIGLAIFTQNPLPMIYGLLFGTAISMLNFRVLALTLEKAVCMAPSKAQVYASSRYFIRFITNGIVIFISLKADYLNIIGVIIGLVMIKIIIFVQNLFNNKMFFKRIFIRKEGK</sequence>
<gene>
    <name evidence="7" type="ORF">EV214_104181</name>
</gene>
<dbReference type="GO" id="GO:0005886">
    <property type="term" value="C:plasma membrane"/>
    <property type="evidence" value="ECO:0007669"/>
    <property type="project" value="UniProtKB-SubCell"/>
</dbReference>
<keyword evidence="2" id="KW-1003">Cell membrane</keyword>
<dbReference type="InterPro" id="IPR005598">
    <property type="entry name" value="ATP_synth_I"/>
</dbReference>
<evidence type="ECO:0000313" key="7">
    <source>
        <dbReference type="EMBL" id="TCO78794.1"/>
    </source>
</evidence>
<feature type="transmembrane region" description="Helical" evidence="6">
    <location>
        <begin position="77"/>
        <end position="94"/>
    </location>
</feature>
<keyword evidence="8" id="KW-1185">Reference proteome</keyword>